<name>A0AAV5SNZ0_9BILA</name>
<protein>
    <submittedName>
        <fullName evidence="1">Uncharacterized protein</fullName>
    </submittedName>
</protein>
<dbReference type="AlphaFoldDB" id="A0AAV5SNZ0"/>
<feature type="non-terminal residue" evidence="1">
    <location>
        <position position="121"/>
    </location>
</feature>
<dbReference type="Proteomes" id="UP001432027">
    <property type="component" value="Unassembled WGS sequence"/>
</dbReference>
<evidence type="ECO:0000313" key="1">
    <source>
        <dbReference type="EMBL" id="GMS81864.1"/>
    </source>
</evidence>
<feature type="non-terminal residue" evidence="1">
    <location>
        <position position="1"/>
    </location>
</feature>
<organism evidence="1 2">
    <name type="scientific">Pristionchus entomophagus</name>
    <dbReference type="NCBI Taxonomy" id="358040"/>
    <lineage>
        <taxon>Eukaryota</taxon>
        <taxon>Metazoa</taxon>
        <taxon>Ecdysozoa</taxon>
        <taxon>Nematoda</taxon>
        <taxon>Chromadorea</taxon>
        <taxon>Rhabditida</taxon>
        <taxon>Rhabditina</taxon>
        <taxon>Diplogasteromorpha</taxon>
        <taxon>Diplogasteroidea</taxon>
        <taxon>Neodiplogasteridae</taxon>
        <taxon>Pristionchus</taxon>
    </lineage>
</organism>
<evidence type="ECO:0000313" key="2">
    <source>
        <dbReference type="Proteomes" id="UP001432027"/>
    </source>
</evidence>
<proteinExistence type="predicted"/>
<sequence>FFDRDPVQFLLELSSIVRALYVGQPFISGVARCSNYLFGLHNIDWAPIFIELMSRKVDTLKIDDYWYTPYLSMQGADALRERLPMLGKKIWFEATCNVYKTAMMYEINDHSVNADPSRNPR</sequence>
<keyword evidence="2" id="KW-1185">Reference proteome</keyword>
<accession>A0AAV5SNZ0</accession>
<comment type="caution">
    <text evidence="1">The sequence shown here is derived from an EMBL/GenBank/DDBJ whole genome shotgun (WGS) entry which is preliminary data.</text>
</comment>
<gene>
    <name evidence="1" type="ORF">PENTCL1PPCAC_4039</name>
</gene>
<reference evidence="1" key="1">
    <citation type="submission" date="2023-10" db="EMBL/GenBank/DDBJ databases">
        <title>Genome assembly of Pristionchus species.</title>
        <authorList>
            <person name="Yoshida K."/>
            <person name="Sommer R.J."/>
        </authorList>
    </citation>
    <scope>NUCLEOTIDE SEQUENCE</scope>
    <source>
        <strain evidence="1">RS0144</strain>
    </source>
</reference>
<dbReference type="EMBL" id="BTSX01000001">
    <property type="protein sequence ID" value="GMS81864.1"/>
    <property type="molecule type" value="Genomic_DNA"/>
</dbReference>